<evidence type="ECO:0000313" key="2">
    <source>
        <dbReference type="EMBL" id="KAF2094681.1"/>
    </source>
</evidence>
<name>A0A9P4IAE7_9PEZI</name>
<dbReference type="InterPro" id="IPR053013">
    <property type="entry name" value="LAT"/>
</dbReference>
<dbReference type="Gene3D" id="3.40.630.30">
    <property type="match status" value="1"/>
</dbReference>
<sequence length="395" mass="44064">TLTLAHPTPAENLRQQRNNGAAWKGSLNLEQYLRREAFLVAQDHTRDGGLTSWILIDTSLPLITNEDGETERIVLSGCETIRKRALLRSHGTAGVRDVICHGVGSVFCPVEFRRRGYAGRMMQLLGDALRSHQNEKAEVACTTLYSDIGKTFYALNGGWQPFESAHVELPAVTKSGEADNGTNGANGAADYSVRPLYQEDLPSLCEEDERLLRATLEKAPSSQKTTFALIPDKETINWMHSRENFVCGELYQRSPEVKGAIVGSEQGKRAWCYWVRMNYNEEIGKVEENVLYILRLVVEPAIDGTPEGEKAVAALLKEAQKEAGKWNMEVVSAWNPSEQTVRAASSVTGKDIKDVKIVDRESESITSLRWYGEMGKGQKPKDVVEWIANEKFAWC</sequence>
<reference evidence="2" key="1">
    <citation type="journal article" date="2020" name="Stud. Mycol.">
        <title>101 Dothideomycetes genomes: a test case for predicting lifestyles and emergence of pathogens.</title>
        <authorList>
            <person name="Haridas S."/>
            <person name="Albert R."/>
            <person name="Binder M."/>
            <person name="Bloem J."/>
            <person name="Labutti K."/>
            <person name="Salamov A."/>
            <person name="Andreopoulos B."/>
            <person name="Baker S."/>
            <person name="Barry K."/>
            <person name="Bills G."/>
            <person name="Bluhm B."/>
            <person name="Cannon C."/>
            <person name="Castanera R."/>
            <person name="Culley D."/>
            <person name="Daum C."/>
            <person name="Ezra D."/>
            <person name="Gonzalez J."/>
            <person name="Henrissat B."/>
            <person name="Kuo A."/>
            <person name="Liang C."/>
            <person name="Lipzen A."/>
            <person name="Lutzoni F."/>
            <person name="Magnuson J."/>
            <person name="Mondo S."/>
            <person name="Nolan M."/>
            <person name="Ohm R."/>
            <person name="Pangilinan J."/>
            <person name="Park H.-J."/>
            <person name="Ramirez L."/>
            <person name="Alfaro M."/>
            <person name="Sun H."/>
            <person name="Tritt A."/>
            <person name="Yoshinaga Y."/>
            <person name="Zwiers L.-H."/>
            <person name="Turgeon B."/>
            <person name="Goodwin S."/>
            <person name="Spatafora J."/>
            <person name="Crous P."/>
            <person name="Grigoriev I."/>
        </authorList>
    </citation>
    <scope>NUCLEOTIDE SEQUENCE</scope>
    <source>
        <strain evidence="2">CBS 133067</strain>
    </source>
</reference>
<feature type="non-terminal residue" evidence="2">
    <location>
        <position position="1"/>
    </location>
</feature>
<dbReference type="Pfam" id="PF22998">
    <property type="entry name" value="GNAT_LYC1-like"/>
    <property type="match status" value="1"/>
</dbReference>
<dbReference type="Proteomes" id="UP000799772">
    <property type="component" value="Unassembled WGS sequence"/>
</dbReference>
<organism evidence="2 3">
    <name type="scientific">Rhizodiscina lignyota</name>
    <dbReference type="NCBI Taxonomy" id="1504668"/>
    <lineage>
        <taxon>Eukaryota</taxon>
        <taxon>Fungi</taxon>
        <taxon>Dikarya</taxon>
        <taxon>Ascomycota</taxon>
        <taxon>Pezizomycotina</taxon>
        <taxon>Dothideomycetes</taxon>
        <taxon>Pleosporomycetidae</taxon>
        <taxon>Aulographales</taxon>
        <taxon>Rhizodiscinaceae</taxon>
        <taxon>Rhizodiscina</taxon>
    </lineage>
</organism>
<evidence type="ECO:0000313" key="3">
    <source>
        <dbReference type="Proteomes" id="UP000799772"/>
    </source>
</evidence>
<comment type="caution">
    <text evidence="2">The sequence shown here is derived from an EMBL/GenBank/DDBJ whole genome shotgun (WGS) entry which is preliminary data.</text>
</comment>
<proteinExistence type="predicted"/>
<dbReference type="OrthoDB" id="2020070at2759"/>
<feature type="domain" description="LYC1 C-terminal" evidence="1">
    <location>
        <begin position="190"/>
        <end position="395"/>
    </location>
</feature>
<dbReference type="PANTHER" id="PTHR34815">
    <property type="entry name" value="LYSINE ACETYLTRANSFERASE"/>
    <property type="match status" value="1"/>
</dbReference>
<evidence type="ECO:0000259" key="1">
    <source>
        <dbReference type="Pfam" id="PF22998"/>
    </source>
</evidence>
<dbReference type="PANTHER" id="PTHR34815:SF4">
    <property type="entry name" value="N-ACETYLTRANSFERASE DOMAIN-CONTAINING PROTEIN"/>
    <property type="match status" value="1"/>
</dbReference>
<keyword evidence="3" id="KW-1185">Reference proteome</keyword>
<dbReference type="AlphaFoldDB" id="A0A9P4IAE7"/>
<gene>
    <name evidence="2" type="ORF">NA57DRAFT_25387</name>
</gene>
<dbReference type="EMBL" id="ML978133">
    <property type="protein sequence ID" value="KAF2094681.1"/>
    <property type="molecule type" value="Genomic_DNA"/>
</dbReference>
<accession>A0A9P4IAE7</accession>
<dbReference type="InterPro" id="IPR055100">
    <property type="entry name" value="GNAT_LYC1-like"/>
</dbReference>
<protein>
    <recommendedName>
        <fullName evidence="1">LYC1 C-terminal domain-containing protein</fullName>
    </recommendedName>
</protein>
<feature type="non-terminal residue" evidence="2">
    <location>
        <position position="395"/>
    </location>
</feature>